<dbReference type="GO" id="GO:0004484">
    <property type="term" value="F:mRNA guanylyltransferase activity"/>
    <property type="evidence" value="ECO:0007669"/>
    <property type="project" value="InterPro"/>
</dbReference>
<dbReference type="Pfam" id="PF01331">
    <property type="entry name" value="mRNA_cap_enzyme"/>
    <property type="match status" value="1"/>
</dbReference>
<organism evidence="2">
    <name type="scientific">Virus NIOZ-UU159</name>
    <dbReference type="NCBI Taxonomy" id="2763270"/>
    <lineage>
        <taxon>Viruses</taxon>
    </lineage>
</organism>
<proteinExistence type="predicted"/>
<accession>A0A7S9XHN9</accession>
<dbReference type="EMBL" id="MW030608">
    <property type="protein sequence ID" value="QPI16840.1"/>
    <property type="molecule type" value="Genomic_DNA"/>
</dbReference>
<name>A0A7S9XHN9_9VIRU</name>
<dbReference type="Gene3D" id="3.30.470.30">
    <property type="entry name" value="DNA ligase/mRNA capping enzyme"/>
    <property type="match status" value="1"/>
</dbReference>
<protein>
    <submittedName>
        <fullName evidence="2">mRNA capping enzyme, catalytic domain</fullName>
    </submittedName>
</protein>
<reference evidence="2" key="1">
    <citation type="submission" date="2020-08" db="EMBL/GenBank/DDBJ databases">
        <title>Bridging the membrane lipid divide: bacteria of the FCB group superphylum have the potential to synthesize archaeal ether lipids.</title>
        <authorList>
            <person name="Villanueva L."/>
            <person name="von Meijenfeldt F.A.B."/>
            <person name="Westbye A.B."/>
            <person name="Yadav S."/>
            <person name="Hopmans E.C."/>
            <person name="Dutilh B.E."/>
            <person name="Sinninghe Damste J.S."/>
        </authorList>
    </citation>
    <scope>NUCLEOTIDE SEQUENCE</scope>
    <source>
        <strain evidence="2">NIOZ-UU159</strain>
    </source>
</reference>
<dbReference type="SUPFAM" id="SSF56091">
    <property type="entry name" value="DNA ligase/mRNA capping enzyme, catalytic domain"/>
    <property type="match status" value="1"/>
</dbReference>
<dbReference type="GO" id="GO:0006370">
    <property type="term" value="P:7-methylguanosine mRNA capping"/>
    <property type="evidence" value="ECO:0007669"/>
    <property type="project" value="InterPro"/>
</dbReference>
<evidence type="ECO:0000259" key="1">
    <source>
        <dbReference type="Pfam" id="PF01331"/>
    </source>
</evidence>
<gene>
    <name evidence="2" type="ORF">NIOZUU159_00337</name>
</gene>
<dbReference type="GO" id="GO:0005524">
    <property type="term" value="F:ATP binding"/>
    <property type="evidence" value="ECO:0007669"/>
    <property type="project" value="InterPro"/>
</dbReference>
<feature type="domain" description="mRNA capping enzyme adenylation" evidence="1">
    <location>
        <begin position="71"/>
        <end position="226"/>
    </location>
</feature>
<evidence type="ECO:0000313" key="2">
    <source>
        <dbReference type="EMBL" id="QPI16840.1"/>
    </source>
</evidence>
<dbReference type="InterPro" id="IPR001339">
    <property type="entry name" value="mRNA_cap_enzyme_adenylation"/>
</dbReference>
<sequence>MIDTILQYTHHINLMQGIISFSNRIAFNIKSNDHKDLILSDLYNKYNIKILQRHHHNLDSNNVNFILSNHMLNLRSNGNRYYLYFTLYNDIEIMYYIDKKIHPGYQRPRIIFGRGLFDKKLFKNTLLDGEMVKCKDDSWTFLINDIVCYEGIHLKNKTLPERLNIIYNMLATQYTPDKTIDVCNYKVKTYYNLYKESINAIQELTKNLNYTCRGIYIWPYDLKYKPKLYNFDDTNIIEVVRRTKDITEFKTIENITKTEEVVIEKKYDINIGEDDKVLYLTKTNEPDIYNVYDNEDINNMLGIALVQTLRDSKMLRTAFKDKNAMTIIAFVCTYNNKFKKWHPRAIS</sequence>